<dbReference type="GO" id="GO:0005975">
    <property type="term" value="P:carbohydrate metabolic process"/>
    <property type="evidence" value="ECO:0007669"/>
    <property type="project" value="InterPro"/>
</dbReference>
<dbReference type="eggNOG" id="COG3409">
    <property type="taxonomic scope" value="Bacteria"/>
</dbReference>
<dbReference type="STRING" id="1400520.LFAB_01305"/>
<dbReference type="Pfam" id="PF01374">
    <property type="entry name" value="Glyco_hydro_46"/>
    <property type="match status" value="1"/>
</dbReference>
<dbReference type="Gene3D" id="3.30.386.10">
    <property type="entry name" value="Chitosanase, subunit A, domain 2"/>
    <property type="match status" value="1"/>
</dbReference>
<organism evidence="2 3">
    <name type="scientific">Lactiplantibacillus fabifermentans T30PCM01</name>
    <dbReference type="NCBI Taxonomy" id="1400520"/>
    <lineage>
        <taxon>Bacteria</taxon>
        <taxon>Bacillati</taxon>
        <taxon>Bacillota</taxon>
        <taxon>Bacilli</taxon>
        <taxon>Lactobacillales</taxon>
        <taxon>Lactobacillaceae</taxon>
        <taxon>Lactiplantibacillus</taxon>
    </lineage>
</organism>
<proteinExistence type="predicted"/>
<dbReference type="InterPro" id="IPR000400">
    <property type="entry name" value="Glyco_hydro_46"/>
</dbReference>
<evidence type="ECO:0000256" key="1">
    <source>
        <dbReference type="PIRSR" id="PIRSR036551-1"/>
    </source>
</evidence>
<feature type="active site" description="Nucleophile" evidence="1">
    <location>
        <position position="57"/>
    </location>
</feature>
<reference evidence="2 3" key="1">
    <citation type="journal article" date="2014" name="Genome Announc.">
        <title>Genome Sequence of Lactobacillus fabifermentans Strain T30PCM01, Isolated from Fermenting Grape Marc.</title>
        <authorList>
            <person name="Treu L."/>
            <person name="Vendramin V."/>
            <person name="Bovo B."/>
            <person name="Giacomini A."/>
            <person name="Corich V."/>
            <person name="Campanaro S."/>
        </authorList>
    </citation>
    <scope>NUCLEOTIDE SEQUENCE [LARGE SCALE GENOMIC DNA]</scope>
    <source>
        <strain evidence="2 3">T30PCM01</strain>
    </source>
</reference>
<dbReference type="PROSITE" id="PS60000">
    <property type="entry name" value="CHITOSANASE_46_80"/>
    <property type="match status" value="1"/>
</dbReference>
<sequence length="263" mass="29308">MGILVVGMAGGSYWYYDAHQTIMTGHLRATTFALVSSAENSSLDYQKQYRYIEDIHDGRGYTAGIIGFTSGTGDLLKVVERYQKLQPHNRLVKYLPALKKVNGTASHHGLGAKFIRDWQTAAKDRKLVQAQDEVLDAMYLKPAVRAAQADGLSPLGQYIYYDALVVHGPGNDDASFGGIRRAAKQRAKTPKQGGDAQTYLRTFLTIRAGVMRQESAHHDLSRVNTQWQFVVAGKDKLQVPLSWKMYGQAFTLTRAKLNQLENN</sequence>
<accession>W6TAH5</accession>
<protein>
    <submittedName>
        <fullName evidence="2">Chitosanase</fullName>
    </submittedName>
</protein>
<evidence type="ECO:0000313" key="3">
    <source>
        <dbReference type="Proteomes" id="UP000019247"/>
    </source>
</evidence>
<dbReference type="EMBL" id="AWWK01000007">
    <property type="protein sequence ID" value="ETY75549.1"/>
    <property type="molecule type" value="Genomic_DNA"/>
</dbReference>
<dbReference type="HOGENOM" id="CLU_067742_1_0_9"/>
<dbReference type="CDD" id="cd00978">
    <property type="entry name" value="chitosanase_GH46"/>
    <property type="match status" value="1"/>
</dbReference>
<gene>
    <name evidence="2" type="ORF">LFAB_01305</name>
</gene>
<dbReference type="PATRIC" id="fig|1400520.3.peg.257"/>
<dbReference type="InterPro" id="IPR023099">
    <property type="entry name" value="Glyco_hydro_46_N"/>
</dbReference>
<dbReference type="Proteomes" id="UP000019247">
    <property type="component" value="Unassembled WGS sequence"/>
</dbReference>
<dbReference type="InterPro" id="IPR023346">
    <property type="entry name" value="Lysozyme-like_dom_sf"/>
</dbReference>
<dbReference type="SUPFAM" id="SSF53955">
    <property type="entry name" value="Lysozyme-like"/>
    <property type="match status" value="1"/>
</dbReference>
<dbReference type="Gene3D" id="1.20.141.10">
    <property type="entry name" value="Chitosanase, subunit A, domain 1"/>
    <property type="match status" value="1"/>
</dbReference>
<dbReference type="AlphaFoldDB" id="W6TAH5"/>
<name>W6TAH5_9LACO</name>
<evidence type="ECO:0000313" key="2">
    <source>
        <dbReference type="EMBL" id="ETY75549.1"/>
    </source>
</evidence>
<comment type="caution">
    <text evidence="2">The sequence shown here is derived from an EMBL/GenBank/DDBJ whole genome shotgun (WGS) entry which is preliminary data.</text>
</comment>
<dbReference type="GO" id="GO:0016977">
    <property type="term" value="F:chitosanase activity"/>
    <property type="evidence" value="ECO:0007669"/>
    <property type="project" value="InterPro"/>
</dbReference>
<dbReference type="PIRSF" id="PIRSF036551">
    <property type="entry name" value="Chitosanase"/>
    <property type="match status" value="1"/>
</dbReference>
<feature type="active site" description="Proton donor" evidence="1">
    <location>
        <position position="39"/>
    </location>
</feature>
<dbReference type="GO" id="GO:0005576">
    <property type="term" value="C:extracellular region"/>
    <property type="evidence" value="ECO:0007669"/>
    <property type="project" value="InterPro"/>
</dbReference>